<gene>
    <name evidence="1" type="ORF">GWK47_045032</name>
</gene>
<evidence type="ECO:0000313" key="2">
    <source>
        <dbReference type="Proteomes" id="UP000770661"/>
    </source>
</evidence>
<protein>
    <submittedName>
        <fullName evidence="1">Uncharacterized protein</fullName>
    </submittedName>
</protein>
<dbReference type="Proteomes" id="UP000770661">
    <property type="component" value="Unassembled WGS sequence"/>
</dbReference>
<proteinExistence type="predicted"/>
<dbReference type="OrthoDB" id="406634at2759"/>
<reference evidence="1" key="1">
    <citation type="submission" date="2020-07" db="EMBL/GenBank/DDBJ databases">
        <title>The High-quality genome of the commercially important snow crab, Chionoecetes opilio.</title>
        <authorList>
            <person name="Jeong J.-H."/>
            <person name="Ryu S."/>
        </authorList>
    </citation>
    <scope>NUCLEOTIDE SEQUENCE</scope>
    <source>
        <strain evidence="1">MADBK_172401_WGS</strain>
        <tissue evidence="1">Digestive gland</tissue>
    </source>
</reference>
<evidence type="ECO:0000313" key="1">
    <source>
        <dbReference type="EMBL" id="KAG0722159.1"/>
    </source>
</evidence>
<keyword evidence="2" id="KW-1185">Reference proteome</keyword>
<comment type="caution">
    <text evidence="1">The sequence shown here is derived from an EMBL/GenBank/DDBJ whole genome shotgun (WGS) entry which is preliminary data.</text>
</comment>
<dbReference type="EMBL" id="JACEEZ010009964">
    <property type="protein sequence ID" value="KAG0722159.1"/>
    <property type="molecule type" value="Genomic_DNA"/>
</dbReference>
<organism evidence="1 2">
    <name type="scientific">Chionoecetes opilio</name>
    <name type="common">Atlantic snow crab</name>
    <name type="synonym">Cancer opilio</name>
    <dbReference type="NCBI Taxonomy" id="41210"/>
    <lineage>
        <taxon>Eukaryota</taxon>
        <taxon>Metazoa</taxon>
        <taxon>Ecdysozoa</taxon>
        <taxon>Arthropoda</taxon>
        <taxon>Crustacea</taxon>
        <taxon>Multicrustacea</taxon>
        <taxon>Malacostraca</taxon>
        <taxon>Eumalacostraca</taxon>
        <taxon>Eucarida</taxon>
        <taxon>Decapoda</taxon>
        <taxon>Pleocyemata</taxon>
        <taxon>Brachyura</taxon>
        <taxon>Eubrachyura</taxon>
        <taxon>Majoidea</taxon>
        <taxon>Majidae</taxon>
        <taxon>Chionoecetes</taxon>
    </lineage>
</organism>
<accession>A0A8J4YDC7</accession>
<name>A0A8J4YDC7_CHIOP</name>
<dbReference type="AlphaFoldDB" id="A0A8J4YDC7"/>
<sequence>MMADVQGFSPKKTEYATLVKSFLNKTTYAVHESNRPAWQKMEILGNCSDSQSNVGATIASAHPQPDTKILKVNNDGEQVEVHWTDGHLGTYTHNGCMRGLLNSAMSLGTDNAENIPMWPNKLDPKPWLYWRQTRPPYRYVMGGTQTWWSTERDEDIGNWAVGVRGMTEAAQVNRGVVCPMYTIRPLSMLPPGREVRTLTRVTETPRDRRTTLSFNDMTSVLETVTRTFSDSAKITGHHSHCKNKLQ</sequence>